<dbReference type="EMBL" id="GECZ01015311">
    <property type="protein sequence ID" value="JAS54458.1"/>
    <property type="molecule type" value="Transcribed_RNA"/>
</dbReference>
<feature type="non-terminal residue" evidence="2">
    <location>
        <position position="1"/>
    </location>
</feature>
<reference evidence="2" key="1">
    <citation type="submission" date="2015-11" db="EMBL/GenBank/DDBJ databases">
        <title>De novo transcriptome assembly of four potential Pierce s Disease insect vectors from Arizona vineyards.</title>
        <authorList>
            <person name="Tassone E.E."/>
        </authorList>
    </citation>
    <scope>NUCLEOTIDE SEQUENCE</scope>
</reference>
<accession>A0A1B6FW78</accession>
<feature type="non-terminal residue" evidence="2">
    <location>
        <position position="104"/>
    </location>
</feature>
<proteinExistence type="predicted"/>
<name>A0A1B6FW78_9HEMI</name>
<sequence>YPGQNVIVRDYRTRDKWISATVIKQISNVIYEVELTSGIVFRRHIDQIVAVQGEPADVNKQIESADAFDDSSSSSPPVMTPVVGREPIAVSPHSPPSGRVAHSP</sequence>
<evidence type="ECO:0000313" key="2">
    <source>
        <dbReference type="EMBL" id="JAS54458.1"/>
    </source>
</evidence>
<evidence type="ECO:0000256" key="1">
    <source>
        <dbReference type="SAM" id="MobiDB-lite"/>
    </source>
</evidence>
<organism evidence="2">
    <name type="scientific">Cuerna arida</name>
    <dbReference type="NCBI Taxonomy" id="1464854"/>
    <lineage>
        <taxon>Eukaryota</taxon>
        <taxon>Metazoa</taxon>
        <taxon>Ecdysozoa</taxon>
        <taxon>Arthropoda</taxon>
        <taxon>Hexapoda</taxon>
        <taxon>Insecta</taxon>
        <taxon>Pterygota</taxon>
        <taxon>Neoptera</taxon>
        <taxon>Paraneoptera</taxon>
        <taxon>Hemiptera</taxon>
        <taxon>Auchenorrhyncha</taxon>
        <taxon>Membracoidea</taxon>
        <taxon>Cicadellidae</taxon>
        <taxon>Cicadellinae</taxon>
        <taxon>Proconiini</taxon>
        <taxon>Cuerna</taxon>
    </lineage>
</organism>
<feature type="region of interest" description="Disordered" evidence="1">
    <location>
        <begin position="65"/>
        <end position="104"/>
    </location>
</feature>
<protein>
    <submittedName>
        <fullName evidence="2">Uncharacterized protein</fullName>
    </submittedName>
</protein>
<gene>
    <name evidence="2" type="ORF">g.4016</name>
</gene>
<dbReference type="AlphaFoldDB" id="A0A1B6FW78"/>